<comment type="pathway">
    <text evidence="2 10 12">Cofactor biosynthesis; thiamine diphosphate biosynthesis; thiamine phosphate from 4-amino-2-methyl-5-diphosphomethylpyrimidine and 4-methyl-5-(2-phosphoethyl)-thiazole: step 1/1.</text>
</comment>
<dbReference type="InterPro" id="IPR022998">
    <property type="entry name" value="ThiamineP_synth_TenI"/>
</dbReference>
<keyword evidence="6 10" id="KW-0784">Thiamine biosynthesis</keyword>
<evidence type="ECO:0000256" key="6">
    <source>
        <dbReference type="ARBA" id="ARBA00022977"/>
    </source>
</evidence>
<dbReference type="HAMAP" id="MF_00097">
    <property type="entry name" value="TMP_synthase"/>
    <property type="match status" value="1"/>
</dbReference>
<feature type="binding site" evidence="10">
    <location>
        <position position="77"/>
    </location>
    <ligand>
        <name>Mg(2+)</name>
        <dbReference type="ChEBI" id="CHEBI:18420"/>
    </ligand>
</feature>
<keyword evidence="5 10" id="KW-0460">Magnesium</keyword>
<dbReference type="AlphaFoldDB" id="A0A4P8L5Z1"/>
<accession>A0A4P8L5Z1</accession>
<dbReference type="RefSeq" id="WP_137424748.1">
    <property type="nucleotide sequence ID" value="NZ_CP040098.1"/>
</dbReference>
<feature type="binding site" evidence="10">
    <location>
        <position position="172"/>
    </location>
    <ligand>
        <name>2-[(2R,5Z)-2-carboxy-4-methylthiazol-5(2H)-ylidene]ethyl phosphate</name>
        <dbReference type="ChEBI" id="CHEBI:62899"/>
    </ligand>
</feature>
<dbReference type="PANTHER" id="PTHR20857:SF15">
    <property type="entry name" value="THIAMINE-PHOSPHATE SYNTHASE"/>
    <property type="match status" value="1"/>
</dbReference>
<comment type="cofactor">
    <cofactor evidence="10">
        <name>Mg(2+)</name>
        <dbReference type="ChEBI" id="CHEBI:18420"/>
    </cofactor>
    <text evidence="10">Binds 1 Mg(2+) ion per subunit.</text>
</comment>
<dbReference type="GO" id="GO:0004789">
    <property type="term" value="F:thiamine-phosphate diphosphorylase activity"/>
    <property type="evidence" value="ECO:0007669"/>
    <property type="project" value="UniProtKB-UniRule"/>
</dbReference>
<reference evidence="14 15" key="1">
    <citation type="submission" date="2019-05" db="EMBL/GenBank/DDBJ databases">
        <title>The Complete Genome Sequence of the n-alkane-degrading Desulfoglaeba alkanexedens ALDC reveals multiple alkylsuccinate synthase gene clusters.</title>
        <authorList>
            <person name="Callaghan A.V."/>
            <person name="Davidova I.A."/>
            <person name="Duncan K.E."/>
            <person name="Morris B."/>
            <person name="McInerney M.J."/>
        </authorList>
    </citation>
    <scope>NUCLEOTIDE SEQUENCE [LARGE SCALE GENOMIC DNA]</scope>
    <source>
        <strain evidence="14 15">ALDC</strain>
    </source>
</reference>
<comment type="similarity">
    <text evidence="10 11">Belongs to the thiamine-phosphate synthase family.</text>
</comment>
<comment type="catalytic activity">
    <reaction evidence="7 10 11">
        <text>4-methyl-5-(2-phosphooxyethyl)-thiazole + 4-amino-2-methyl-5-(diphosphooxymethyl)pyrimidine + H(+) = thiamine phosphate + diphosphate</text>
        <dbReference type="Rhea" id="RHEA:22328"/>
        <dbReference type="ChEBI" id="CHEBI:15378"/>
        <dbReference type="ChEBI" id="CHEBI:33019"/>
        <dbReference type="ChEBI" id="CHEBI:37575"/>
        <dbReference type="ChEBI" id="CHEBI:57841"/>
        <dbReference type="ChEBI" id="CHEBI:58296"/>
        <dbReference type="EC" id="2.5.1.3"/>
    </reaction>
</comment>
<evidence type="ECO:0000256" key="3">
    <source>
        <dbReference type="ARBA" id="ARBA00022679"/>
    </source>
</evidence>
<dbReference type="PANTHER" id="PTHR20857">
    <property type="entry name" value="THIAMINE-PHOSPHATE PYROPHOSPHORYLASE"/>
    <property type="match status" value="1"/>
</dbReference>
<evidence type="ECO:0000313" key="15">
    <source>
        <dbReference type="Proteomes" id="UP000298602"/>
    </source>
</evidence>
<dbReference type="EMBL" id="CP040098">
    <property type="protein sequence ID" value="QCQ22515.1"/>
    <property type="molecule type" value="Genomic_DNA"/>
</dbReference>
<proteinExistence type="inferred from homology"/>
<feature type="binding site" evidence="10">
    <location>
        <position position="76"/>
    </location>
    <ligand>
        <name>4-amino-2-methyl-5-(diphosphooxymethyl)pyrimidine</name>
        <dbReference type="ChEBI" id="CHEBI:57841"/>
    </ligand>
</feature>
<keyword evidence="3 10" id="KW-0808">Transferase</keyword>
<evidence type="ECO:0000256" key="12">
    <source>
        <dbReference type="RuleBase" id="RU004253"/>
    </source>
</evidence>
<dbReference type="NCBIfam" id="TIGR00693">
    <property type="entry name" value="thiE"/>
    <property type="match status" value="1"/>
</dbReference>
<dbReference type="Gene3D" id="3.20.20.70">
    <property type="entry name" value="Aldolase class I"/>
    <property type="match status" value="1"/>
</dbReference>
<comment type="function">
    <text evidence="1 10">Condenses 4-methyl-5-(beta-hydroxyethyl)thiazole monophosphate (THZ-P) and 2-methyl-4-amino-5-hydroxymethyl pyrimidine pyrophosphate (HMP-PP) to form thiamine monophosphate (TMP).</text>
</comment>
<organism evidence="14 15">
    <name type="scientific">Desulfoglaeba alkanexedens ALDC</name>
    <dbReference type="NCBI Taxonomy" id="980445"/>
    <lineage>
        <taxon>Bacteria</taxon>
        <taxon>Pseudomonadati</taxon>
        <taxon>Thermodesulfobacteriota</taxon>
        <taxon>Syntrophobacteria</taxon>
        <taxon>Syntrophobacterales</taxon>
        <taxon>Syntrophobacteraceae</taxon>
        <taxon>Desulfoglaeba</taxon>
    </lineage>
</organism>
<evidence type="ECO:0000256" key="9">
    <source>
        <dbReference type="ARBA" id="ARBA00047883"/>
    </source>
</evidence>
<dbReference type="KEGG" id="dax:FDQ92_10275"/>
<feature type="binding site" evidence="10">
    <location>
        <begin position="44"/>
        <end position="48"/>
    </location>
    <ligand>
        <name>4-amino-2-methyl-5-(diphosphooxymethyl)pyrimidine</name>
        <dbReference type="ChEBI" id="CHEBI:57841"/>
    </ligand>
</feature>
<evidence type="ECO:0000256" key="10">
    <source>
        <dbReference type="HAMAP-Rule" id="MF_00097"/>
    </source>
</evidence>
<feature type="domain" description="Thiamine phosphate synthase/TenI" evidence="13">
    <location>
        <begin position="14"/>
        <end position="195"/>
    </location>
</feature>
<evidence type="ECO:0000256" key="2">
    <source>
        <dbReference type="ARBA" id="ARBA00005165"/>
    </source>
</evidence>
<evidence type="ECO:0000256" key="7">
    <source>
        <dbReference type="ARBA" id="ARBA00047334"/>
    </source>
</evidence>
<evidence type="ECO:0000256" key="11">
    <source>
        <dbReference type="RuleBase" id="RU003826"/>
    </source>
</evidence>
<evidence type="ECO:0000313" key="14">
    <source>
        <dbReference type="EMBL" id="QCQ22515.1"/>
    </source>
</evidence>
<name>A0A4P8L5Z1_9BACT</name>
<dbReference type="SUPFAM" id="SSF51391">
    <property type="entry name" value="Thiamin phosphate synthase"/>
    <property type="match status" value="1"/>
</dbReference>
<evidence type="ECO:0000256" key="1">
    <source>
        <dbReference type="ARBA" id="ARBA00003814"/>
    </source>
</evidence>
<evidence type="ECO:0000256" key="8">
    <source>
        <dbReference type="ARBA" id="ARBA00047851"/>
    </source>
</evidence>
<dbReference type="InterPro" id="IPR013785">
    <property type="entry name" value="Aldolase_TIM"/>
</dbReference>
<evidence type="ECO:0000256" key="4">
    <source>
        <dbReference type="ARBA" id="ARBA00022723"/>
    </source>
</evidence>
<dbReference type="InterPro" id="IPR034291">
    <property type="entry name" value="TMP_synthase"/>
</dbReference>
<dbReference type="FunFam" id="3.20.20.70:FF:000096">
    <property type="entry name" value="Thiamine-phosphate synthase"/>
    <property type="match status" value="1"/>
</dbReference>
<dbReference type="GO" id="GO:0000287">
    <property type="term" value="F:magnesium ion binding"/>
    <property type="evidence" value="ECO:0007669"/>
    <property type="project" value="UniProtKB-UniRule"/>
</dbReference>
<evidence type="ECO:0000256" key="5">
    <source>
        <dbReference type="ARBA" id="ARBA00022842"/>
    </source>
</evidence>
<dbReference type="InterPro" id="IPR036206">
    <property type="entry name" value="ThiamineP_synth_sf"/>
</dbReference>
<reference evidence="14 15" key="2">
    <citation type="submission" date="2019-05" db="EMBL/GenBank/DDBJ databases">
        <authorList>
            <person name="Suflita J.M."/>
            <person name="Marks C.R."/>
        </authorList>
    </citation>
    <scope>NUCLEOTIDE SEQUENCE [LARGE SCALE GENOMIC DNA]</scope>
    <source>
        <strain evidence="14 15">ALDC</strain>
    </source>
</reference>
<feature type="binding site" evidence="10">
    <location>
        <begin position="141"/>
        <end position="143"/>
    </location>
    <ligand>
        <name>2-[(2R,5Z)-2-carboxy-4-methylthiazol-5(2H)-ylidene]ethyl phosphate</name>
        <dbReference type="ChEBI" id="CHEBI:62899"/>
    </ligand>
</feature>
<keyword evidence="4 10" id="KW-0479">Metal-binding</keyword>
<dbReference type="Pfam" id="PF02581">
    <property type="entry name" value="TMP-TENI"/>
    <property type="match status" value="1"/>
</dbReference>
<keyword evidence="15" id="KW-1185">Reference proteome</keyword>
<feature type="binding site" evidence="10">
    <location>
        <position position="144"/>
    </location>
    <ligand>
        <name>4-amino-2-methyl-5-(diphosphooxymethyl)pyrimidine</name>
        <dbReference type="ChEBI" id="CHEBI:57841"/>
    </ligand>
</feature>
<dbReference type="GO" id="GO:0009229">
    <property type="term" value="P:thiamine diphosphate biosynthetic process"/>
    <property type="evidence" value="ECO:0007669"/>
    <property type="project" value="UniProtKB-UniRule"/>
</dbReference>
<dbReference type="Proteomes" id="UP000298602">
    <property type="component" value="Chromosome"/>
</dbReference>
<comment type="catalytic activity">
    <reaction evidence="9 10 11">
        <text>2-[(2R,5Z)-2-carboxy-4-methylthiazol-5(2H)-ylidene]ethyl phosphate + 4-amino-2-methyl-5-(diphosphooxymethyl)pyrimidine + 2 H(+) = thiamine phosphate + CO2 + diphosphate</text>
        <dbReference type="Rhea" id="RHEA:47844"/>
        <dbReference type="ChEBI" id="CHEBI:15378"/>
        <dbReference type="ChEBI" id="CHEBI:16526"/>
        <dbReference type="ChEBI" id="CHEBI:33019"/>
        <dbReference type="ChEBI" id="CHEBI:37575"/>
        <dbReference type="ChEBI" id="CHEBI:57841"/>
        <dbReference type="ChEBI" id="CHEBI:62899"/>
        <dbReference type="EC" id="2.5.1.3"/>
    </reaction>
</comment>
<feature type="binding site" evidence="10">
    <location>
        <position position="96"/>
    </location>
    <ligand>
        <name>Mg(2+)</name>
        <dbReference type="ChEBI" id="CHEBI:18420"/>
    </ligand>
</feature>
<dbReference type="OrthoDB" id="9810880at2"/>
<sequence>MTSGNHGKSRDWSLYLVTDSRFLGDRPLAEVVREAVDGGATVVQYREKRASTRRMVVEAQELLAICRPRNVSLLINDRLDLALAVGADGVHLGQDDMPLPLARKILGPEKILGITVHNESELEGAEVQGADYLSLAPVFATSTKPDHQPPMGLQGLRKLAAKAHLPTVAIGGITRENAADVVRCGVDGICVVSAILAASDPRKAAGELVERVRTARASMRAGRAGFPA</sequence>
<gene>
    <name evidence="10 14" type="primary">thiE</name>
    <name evidence="14" type="ORF">FDQ92_10275</name>
</gene>
<dbReference type="GO" id="GO:0005737">
    <property type="term" value="C:cytoplasm"/>
    <property type="evidence" value="ECO:0007669"/>
    <property type="project" value="TreeGrafter"/>
</dbReference>
<dbReference type="CDD" id="cd00564">
    <property type="entry name" value="TMP_TenI"/>
    <property type="match status" value="1"/>
</dbReference>
<evidence type="ECO:0000259" key="13">
    <source>
        <dbReference type="Pfam" id="PF02581"/>
    </source>
</evidence>
<feature type="binding site" evidence="10">
    <location>
        <begin position="192"/>
        <end position="193"/>
    </location>
    <ligand>
        <name>2-[(2R,5Z)-2-carboxy-4-methylthiazol-5(2H)-ylidene]ethyl phosphate</name>
        <dbReference type="ChEBI" id="CHEBI:62899"/>
    </ligand>
</feature>
<protein>
    <recommendedName>
        <fullName evidence="10">Thiamine-phosphate synthase</fullName>
        <shortName evidence="10">TP synthase</shortName>
        <shortName evidence="10">TPS</shortName>
        <ecNumber evidence="10">2.5.1.3</ecNumber>
    </recommendedName>
    <alternativeName>
        <fullName evidence="10">Thiamine-phosphate pyrophosphorylase</fullName>
        <shortName evidence="10">TMP pyrophosphorylase</shortName>
        <shortName evidence="10">TMP-PPase</shortName>
    </alternativeName>
</protein>
<comment type="catalytic activity">
    <reaction evidence="8 10 11">
        <text>2-(2-carboxy-4-methylthiazol-5-yl)ethyl phosphate + 4-amino-2-methyl-5-(diphosphooxymethyl)pyrimidine + 2 H(+) = thiamine phosphate + CO2 + diphosphate</text>
        <dbReference type="Rhea" id="RHEA:47848"/>
        <dbReference type="ChEBI" id="CHEBI:15378"/>
        <dbReference type="ChEBI" id="CHEBI:16526"/>
        <dbReference type="ChEBI" id="CHEBI:33019"/>
        <dbReference type="ChEBI" id="CHEBI:37575"/>
        <dbReference type="ChEBI" id="CHEBI:57841"/>
        <dbReference type="ChEBI" id="CHEBI:62890"/>
        <dbReference type="EC" id="2.5.1.3"/>
    </reaction>
</comment>
<feature type="binding site" evidence="10">
    <location>
        <position position="115"/>
    </location>
    <ligand>
        <name>4-amino-2-methyl-5-(diphosphooxymethyl)pyrimidine</name>
        <dbReference type="ChEBI" id="CHEBI:57841"/>
    </ligand>
</feature>
<dbReference type="UniPathway" id="UPA00060">
    <property type="reaction ID" value="UER00141"/>
</dbReference>
<dbReference type="GO" id="GO:0009228">
    <property type="term" value="P:thiamine biosynthetic process"/>
    <property type="evidence" value="ECO:0007669"/>
    <property type="project" value="UniProtKB-KW"/>
</dbReference>
<dbReference type="EC" id="2.5.1.3" evidence="10"/>